<comment type="caution">
    <text evidence="2">The sequence shown here is derived from an EMBL/GenBank/DDBJ whole genome shotgun (WGS) entry which is preliminary data.</text>
</comment>
<dbReference type="Pfam" id="PF20906">
    <property type="entry name" value="S-Me-THD_C"/>
    <property type="match status" value="1"/>
</dbReference>
<feature type="domain" description="S-Me-THD-like C-terminal" evidence="1">
    <location>
        <begin position="9"/>
        <end position="138"/>
    </location>
</feature>
<dbReference type="Proteomes" id="UP001177120">
    <property type="component" value="Unassembled WGS sequence"/>
</dbReference>
<organism evidence="2 3">
    <name type="scientific">Polycladomyces zharkentensis</name>
    <dbReference type="NCBI Taxonomy" id="2807616"/>
    <lineage>
        <taxon>Bacteria</taxon>
        <taxon>Bacillati</taxon>
        <taxon>Bacillota</taxon>
        <taxon>Bacilli</taxon>
        <taxon>Bacillales</taxon>
        <taxon>Thermoactinomycetaceae</taxon>
        <taxon>Polycladomyces</taxon>
    </lineage>
</organism>
<dbReference type="InterPro" id="IPR024071">
    <property type="entry name" value="S-Me-THD_C_sf"/>
</dbReference>
<dbReference type="SUPFAM" id="SSF160991">
    <property type="entry name" value="CV3147-like"/>
    <property type="match status" value="1"/>
</dbReference>
<keyword evidence="3" id="KW-1185">Reference proteome</keyword>
<evidence type="ECO:0000259" key="1">
    <source>
        <dbReference type="Pfam" id="PF20906"/>
    </source>
</evidence>
<sequence>MGKKTCYQLRKWSVWGSISRCMRPGKMPWQEWAKEEKAHIIFRGIVYQPEVKQDNTAFYQGRCRVVGHSGEVDLVFVNEFLAVVREGTLVAATPDIIVALNDETGKPITSEDLCPGQQVTILSLPADHRWYSNEGMKV</sequence>
<name>A0ABS2WN46_9BACL</name>
<dbReference type="EMBL" id="JAFHAP010000018">
    <property type="protein sequence ID" value="MBN2910939.1"/>
    <property type="molecule type" value="Genomic_DNA"/>
</dbReference>
<evidence type="ECO:0000313" key="3">
    <source>
        <dbReference type="Proteomes" id="UP001177120"/>
    </source>
</evidence>
<evidence type="ECO:0000313" key="2">
    <source>
        <dbReference type="EMBL" id="MBN2910939.1"/>
    </source>
</evidence>
<dbReference type="RefSeq" id="WP_205497313.1">
    <property type="nucleotide sequence ID" value="NZ_JAFHAP010000018.1"/>
</dbReference>
<reference evidence="2" key="1">
    <citation type="journal article" date="2024" name="Int. J. Syst. Evol. Microbiol.">
        <title>Polycladomyces zharkentensis sp. nov., a novel thermophilic cellulose- and starch-degrading member of the Bacillota from a geothermal aquifer in Kazakhstan.</title>
        <authorList>
            <person name="Mashzhan A."/>
            <person name="Kistaubayeva A."/>
            <person name="Javier-Lopez R."/>
            <person name="Bissenova U."/>
            <person name="Bissenbay A."/>
            <person name="Birkeland N.K."/>
        </authorList>
    </citation>
    <scope>NUCLEOTIDE SEQUENCE</scope>
    <source>
        <strain evidence="2">ZKZ2T</strain>
    </source>
</reference>
<dbReference type="Gene3D" id="2.40.390.10">
    <property type="entry name" value="CV3147-like"/>
    <property type="match status" value="1"/>
</dbReference>
<accession>A0ABS2WN46</accession>
<dbReference type="InterPro" id="IPR048350">
    <property type="entry name" value="S-Me-THD-like_C"/>
</dbReference>
<gene>
    <name evidence="2" type="ORF">JQC72_15705</name>
</gene>
<protein>
    <submittedName>
        <fullName evidence="2">DUF917 family protein</fullName>
    </submittedName>
</protein>
<proteinExistence type="predicted"/>